<keyword evidence="2" id="KW-0808">Transferase</keyword>
<organism evidence="5 6">
    <name type="scientific">Candidula unifasciata</name>
    <dbReference type="NCBI Taxonomy" id="100452"/>
    <lineage>
        <taxon>Eukaryota</taxon>
        <taxon>Metazoa</taxon>
        <taxon>Spiralia</taxon>
        <taxon>Lophotrochozoa</taxon>
        <taxon>Mollusca</taxon>
        <taxon>Gastropoda</taxon>
        <taxon>Heterobranchia</taxon>
        <taxon>Euthyneura</taxon>
        <taxon>Panpulmonata</taxon>
        <taxon>Eupulmonata</taxon>
        <taxon>Stylommatophora</taxon>
        <taxon>Helicina</taxon>
        <taxon>Helicoidea</taxon>
        <taxon>Geomitridae</taxon>
        <taxon>Candidula</taxon>
    </lineage>
</organism>
<dbReference type="Pfam" id="PF16076">
    <property type="entry name" value="Acyltransf_C"/>
    <property type="match status" value="1"/>
</dbReference>
<dbReference type="AlphaFoldDB" id="A0A8S3Z1I9"/>
<keyword evidence="6" id="KW-1185">Reference proteome</keyword>
<name>A0A8S3Z1I9_9EUPU</name>
<gene>
    <name evidence="5" type="ORF">CUNI_LOCUS8732</name>
</gene>
<evidence type="ECO:0000256" key="3">
    <source>
        <dbReference type="ARBA" id="ARBA00023315"/>
    </source>
</evidence>
<dbReference type="GO" id="GO:0016746">
    <property type="term" value="F:acyltransferase activity"/>
    <property type="evidence" value="ECO:0007669"/>
    <property type="project" value="UniProtKB-KW"/>
</dbReference>
<sequence>MWLVIFPEGTRYNPELVNIIEGSKRFAENQGLQPLECVLFPRMGALEVCVQQLRESIQCIYDVTIAYESAFHFKGKQRLPAPSMQDFLMGWCPRVHIHIARIPMTDVPSDPEQLKLWLYSRFQVKDRLLQEFYSATRQEEARFPGMHVVRPLALSVLLPSVLLWSGTVALCNSSALYRNIYWKVGLGAAVAGLVWSGLRY</sequence>
<dbReference type="GO" id="GO:0036149">
    <property type="term" value="P:phosphatidylinositol acyl-chain remodeling"/>
    <property type="evidence" value="ECO:0007669"/>
    <property type="project" value="TreeGrafter"/>
</dbReference>
<evidence type="ECO:0000256" key="1">
    <source>
        <dbReference type="ARBA" id="ARBA00008655"/>
    </source>
</evidence>
<keyword evidence="3" id="KW-0012">Acyltransferase</keyword>
<dbReference type="GO" id="GO:0005783">
    <property type="term" value="C:endoplasmic reticulum"/>
    <property type="evidence" value="ECO:0007669"/>
    <property type="project" value="TreeGrafter"/>
</dbReference>
<dbReference type="CDD" id="cd07990">
    <property type="entry name" value="LPLAT_LCLAT1-like"/>
    <property type="match status" value="1"/>
</dbReference>
<proteinExistence type="inferred from homology"/>
<feature type="domain" description="Acyltransferase C-terminal" evidence="4">
    <location>
        <begin position="88"/>
        <end position="140"/>
    </location>
</feature>
<dbReference type="InterPro" id="IPR032098">
    <property type="entry name" value="Acyltransf_C"/>
</dbReference>
<evidence type="ECO:0000313" key="5">
    <source>
        <dbReference type="EMBL" id="CAG5123174.1"/>
    </source>
</evidence>
<evidence type="ECO:0000259" key="4">
    <source>
        <dbReference type="Pfam" id="PF16076"/>
    </source>
</evidence>
<evidence type="ECO:0000256" key="2">
    <source>
        <dbReference type="ARBA" id="ARBA00022679"/>
    </source>
</evidence>
<dbReference type="OrthoDB" id="189226at2759"/>
<dbReference type="Proteomes" id="UP000678393">
    <property type="component" value="Unassembled WGS sequence"/>
</dbReference>
<dbReference type="PANTHER" id="PTHR10983">
    <property type="entry name" value="1-ACYLGLYCEROL-3-PHOSPHATE ACYLTRANSFERASE-RELATED"/>
    <property type="match status" value="1"/>
</dbReference>
<dbReference type="EMBL" id="CAJHNH020001458">
    <property type="protein sequence ID" value="CAG5123174.1"/>
    <property type="molecule type" value="Genomic_DNA"/>
</dbReference>
<comment type="similarity">
    <text evidence="1">Belongs to the 1-acyl-sn-glycerol-3-phosphate acyltransferase family.</text>
</comment>
<accession>A0A8S3Z1I9</accession>
<comment type="caution">
    <text evidence="5">The sequence shown here is derived from an EMBL/GenBank/DDBJ whole genome shotgun (WGS) entry which is preliminary data.</text>
</comment>
<dbReference type="PANTHER" id="PTHR10983:SF73">
    <property type="entry name" value="1-ACYL-SN-GLYCEROL-3-PHOSPHATE ACYLTRANSFERASE EPSILON"/>
    <property type="match status" value="1"/>
</dbReference>
<evidence type="ECO:0000313" key="6">
    <source>
        <dbReference type="Proteomes" id="UP000678393"/>
    </source>
</evidence>
<reference evidence="5" key="1">
    <citation type="submission" date="2021-04" db="EMBL/GenBank/DDBJ databases">
        <authorList>
            <consortium name="Molecular Ecology Group"/>
        </authorList>
    </citation>
    <scope>NUCLEOTIDE SEQUENCE</scope>
</reference>
<protein>
    <recommendedName>
        <fullName evidence="4">Acyltransferase C-terminal domain-containing protein</fullName>
    </recommendedName>
</protein>